<dbReference type="Pfam" id="PF01590">
    <property type="entry name" value="GAF"/>
    <property type="match status" value="1"/>
</dbReference>
<evidence type="ECO:0000259" key="3">
    <source>
        <dbReference type="PROSITE" id="PS50883"/>
    </source>
</evidence>
<dbReference type="InterPro" id="IPR000014">
    <property type="entry name" value="PAS"/>
</dbReference>
<dbReference type="InterPro" id="IPR035919">
    <property type="entry name" value="EAL_sf"/>
</dbReference>
<dbReference type="InterPro" id="IPR029787">
    <property type="entry name" value="Nucleotide_cyclase"/>
</dbReference>
<evidence type="ECO:0000313" key="5">
    <source>
        <dbReference type="EMBL" id="RLQ87098.1"/>
    </source>
</evidence>
<evidence type="ECO:0000259" key="2">
    <source>
        <dbReference type="PROSITE" id="PS50113"/>
    </source>
</evidence>
<dbReference type="Pfam" id="PF13426">
    <property type="entry name" value="PAS_9"/>
    <property type="match status" value="1"/>
</dbReference>
<dbReference type="SUPFAM" id="SSF55781">
    <property type="entry name" value="GAF domain-like"/>
    <property type="match status" value="1"/>
</dbReference>
<dbReference type="InterPro" id="IPR000160">
    <property type="entry name" value="GGDEF_dom"/>
</dbReference>
<dbReference type="InterPro" id="IPR000700">
    <property type="entry name" value="PAS-assoc_C"/>
</dbReference>
<dbReference type="PROSITE" id="PS50887">
    <property type="entry name" value="GGDEF"/>
    <property type="match status" value="1"/>
</dbReference>
<dbReference type="CDD" id="cd00130">
    <property type="entry name" value="PAS"/>
    <property type="match status" value="1"/>
</dbReference>
<dbReference type="CDD" id="cd01949">
    <property type="entry name" value="GGDEF"/>
    <property type="match status" value="1"/>
</dbReference>
<dbReference type="AlphaFoldDB" id="A0A3L7J8N4"/>
<feature type="domain" description="PAS" evidence="1">
    <location>
        <begin position="176"/>
        <end position="245"/>
    </location>
</feature>
<dbReference type="PROSITE" id="PS50883">
    <property type="entry name" value="EAL"/>
    <property type="match status" value="1"/>
</dbReference>
<protein>
    <submittedName>
        <fullName evidence="5">EAL domain-containing protein</fullName>
    </submittedName>
</protein>
<dbReference type="RefSeq" id="WP_121644066.1">
    <property type="nucleotide sequence ID" value="NZ_RCWN01000001.1"/>
</dbReference>
<dbReference type="PROSITE" id="PS50112">
    <property type="entry name" value="PAS"/>
    <property type="match status" value="1"/>
</dbReference>
<dbReference type="SMART" id="SM00091">
    <property type="entry name" value="PAS"/>
    <property type="match status" value="1"/>
</dbReference>
<dbReference type="NCBIfam" id="TIGR00229">
    <property type="entry name" value="sensory_box"/>
    <property type="match status" value="1"/>
</dbReference>
<dbReference type="InterPro" id="IPR003018">
    <property type="entry name" value="GAF"/>
</dbReference>
<reference evidence="5 6" key="1">
    <citation type="submission" date="2018-10" db="EMBL/GenBank/DDBJ databases">
        <title>Notoacmeibacter sp. M2BS9Y-3-1, whole genome shotgun sequence.</title>
        <authorList>
            <person name="Tuo L."/>
        </authorList>
    </citation>
    <scope>NUCLEOTIDE SEQUENCE [LARGE SCALE GENOMIC DNA]</scope>
    <source>
        <strain evidence="5 6">M2BS9Y-3-1</strain>
    </source>
</reference>
<dbReference type="SUPFAM" id="SSF55073">
    <property type="entry name" value="Nucleotide cyclase"/>
    <property type="match status" value="1"/>
</dbReference>
<proteinExistence type="predicted"/>
<keyword evidence="6" id="KW-1185">Reference proteome</keyword>
<dbReference type="InterPro" id="IPR035965">
    <property type="entry name" value="PAS-like_dom_sf"/>
</dbReference>
<dbReference type="SUPFAM" id="SSF55785">
    <property type="entry name" value="PYP-like sensor domain (PAS domain)"/>
    <property type="match status" value="1"/>
</dbReference>
<dbReference type="SMART" id="SM00065">
    <property type="entry name" value="GAF"/>
    <property type="match status" value="1"/>
</dbReference>
<dbReference type="CDD" id="cd01948">
    <property type="entry name" value="EAL"/>
    <property type="match status" value="1"/>
</dbReference>
<name>A0A3L7J8N4_9HYPH</name>
<feature type="domain" description="PAC" evidence="2">
    <location>
        <begin position="253"/>
        <end position="303"/>
    </location>
</feature>
<sequence length="743" mass="83123">MAKHFQKPYPIPANEEKRLKVLAEYHLMDTPPEEDFDRLARLASQLFDVPIVLVSLLEGDRQFFKTHVGLDVCETSREVSFCAHAIMRDDILFVPDALKDDRFASNPLVLGPPFIRFYAGKPLSAPSGEKLGTVCLIDTKPRNRFTAEDRKNLTDLAALVMDRMEIRRLDYVRSVSQARFENIAATSPDAIICSNSKGSITFWNQSAERLFGYPPDEALDRGVEIIVPASWRAIYESERSHLQKGERMELADQTLELSGLRKDGSEFPAEFSLSTWEEGNTTSVGAIVRDISERRQNEERLSRLASLDALTDLPNRAAWRARLDETMAAEKPCTVLLLDLDRFKEVNDTLGHSAGDSVLKDVAKRLTSICHQANMVARLGGDEFVVLLNGNDSRQANVIAGKLVSALSEPYEFAGHRCNVGVTVGVAHGPQHGHRAEDLLSAADLALYRAKAGGKGRHQLFEPQFRETAVARREFEQELRRAFEGGEFELFYQPQVSISDRRLTGAEALIRWNHPERGLLTPASFIEVLSREPSAASVGDWILRTACRQAAAWRKAIPDFVIGINLFEAQFRSGQLLTEVREAMKDNNLPAEAIELEIVENILLQNDAPTLELLQSLRNLGVGLAFDDYGTGFASLSLLKRYPVTRLKIDRSFIRDVTTVPEDAAVVKAVLYLGRSFGLNTIAEGVETEAQLEFLKEYNCQDAQGYLFSKPIPIEEFEKKYVRPAVAKRARLKAPSLTEMLES</sequence>
<dbReference type="Gene3D" id="3.30.70.270">
    <property type="match status" value="1"/>
</dbReference>
<dbReference type="Gene3D" id="3.20.20.450">
    <property type="entry name" value="EAL domain"/>
    <property type="match status" value="1"/>
</dbReference>
<dbReference type="InterPro" id="IPR029016">
    <property type="entry name" value="GAF-like_dom_sf"/>
</dbReference>
<dbReference type="SMART" id="SM00086">
    <property type="entry name" value="PAC"/>
    <property type="match status" value="1"/>
</dbReference>
<dbReference type="PANTHER" id="PTHR44757">
    <property type="entry name" value="DIGUANYLATE CYCLASE DGCP"/>
    <property type="match status" value="1"/>
</dbReference>
<dbReference type="InterPro" id="IPR001633">
    <property type="entry name" value="EAL_dom"/>
</dbReference>
<dbReference type="Pfam" id="PF00990">
    <property type="entry name" value="GGDEF"/>
    <property type="match status" value="1"/>
</dbReference>
<dbReference type="Gene3D" id="3.30.450.20">
    <property type="entry name" value="PAS domain"/>
    <property type="match status" value="1"/>
</dbReference>
<comment type="caution">
    <text evidence="5">The sequence shown here is derived from an EMBL/GenBank/DDBJ whole genome shotgun (WGS) entry which is preliminary data.</text>
</comment>
<dbReference type="EMBL" id="RCWN01000001">
    <property type="protein sequence ID" value="RLQ87098.1"/>
    <property type="molecule type" value="Genomic_DNA"/>
</dbReference>
<dbReference type="SMART" id="SM00267">
    <property type="entry name" value="GGDEF"/>
    <property type="match status" value="1"/>
</dbReference>
<feature type="domain" description="GGDEF" evidence="4">
    <location>
        <begin position="331"/>
        <end position="463"/>
    </location>
</feature>
<dbReference type="InterPro" id="IPR001610">
    <property type="entry name" value="PAC"/>
</dbReference>
<dbReference type="Proteomes" id="UP000281094">
    <property type="component" value="Unassembled WGS sequence"/>
</dbReference>
<dbReference type="SUPFAM" id="SSF141868">
    <property type="entry name" value="EAL domain-like"/>
    <property type="match status" value="1"/>
</dbReference>
<accession>A0A3L7J8N4</accession>
<gene>
    <name evidence="5" type="ORF">D8780_01585</name>
</gene>
<dbReference type="Gene3D" id="3.30.450.40">
    <property type="match status" value="1"/>
</dbReference>
<dbReference type="PROSITE" id="PS50113">
    <property type="entry name" value="PAC"/>
    <property type="match status" value="1"/>
</dbReference>
<organism evidence="5 6">
    <name type="scientific">Notoacmeibacter ruber</name>
    <dbReference type="NCBI Taxonomy" id="2670375"/>
    <lineage>
        <taxon>Bacteria</taxon>
        <taxon>Pseudomonadati</taxon>
        <taxon>Pseudomonadota</taxon>
        <taxon>Alphaproteobacteria</taxon>
        <taxon>Hyphomicrobiales</taxon>
        <taxon>Notoacmeibacteraceae</taxon>
        <taxon>Notoacmeibacter</taxon>
    </lineage>
</organism>
<dbReference type="NCBIfam" id="TIGR00254">
    <property type="entry name" value="GGDEF"/>
    <property type="match status" value="1"/>
</dbReference>
<evidence type="ECO:0000259" key="1">
    <source>
        <dbReference type="PROSITE" id="PS50112"/>
    </source>
</evidence>
<dbReference type="Pfam" id="PF00563">
    <property type="entry name" value="EAL"/>
    <property type="match status" value="1"/>
</dbReference>
<feature type="domain" description="EAL" evidence="3">
    <location>
        <begin position="472"/>
        <end position="725"/>
    </location>
</feature>
<dbReference type="InterPro" id="IPR043128">
    <property type="entry name" value="Rev_trsase/Diguanyl_cyclase"/>
</dbReference>
<evidence type="ECO:0000313" key="6">
    <source>
        <dbReference type="Proteomes" id="UP000281094"/>
    </source>
</evidence>
<dbReference type="SMART" id="SM00052">
    <property type="entry name" value="EAL"/>
    <property type="match status" value="1"/>
</dbReference>
<dbReference type="PANTHER" id="PTHR44757:SF2">
    <property type="entry name" value="BIOFILM ARCHITECTURE MAINTENANCE PROTEIN MBAA"/>
    <property type="match status" value="1"/>
</dbReference>
<evidence type="ECO:0000259" key="4">
    <source>
        <dbReference type="PROSITE" id="PS50887"/>
    </source>
</evidence>
<dbReference type="InterPro" id="IPR052155">
    <property type="entry name" value="Biofilm_reg_signaling"/>
</dbReference>